<reference evidence="6 7" key="1">
    <citation type="submission" date="2023-10" db="EMBL/GenBank/DDBJ databases">
        <title>Novel methanotroph of the genus Methylocapsa from a subarctic wetland.</title>
        <authorList>
            <person name="Belova S.E."/>
            <person name="Oshkin I.Y."/>
            <person name="Miroshnikov K."/>
            <person name="Dedysh S.N."/>
        </authorList>
    </citation>
    <scope>NUCLEOTIDE SEQUENCE [LARGE SCALE GENOMIC DNA]</scope>
    <source>
        <strain evidence="6 7">RX1</strain>
    </source>
</reference>
<dbReference type="InterPro" id="IPR011006">
    <property type="entry name" value="CheY-like_superfamily"/>
</dbReference>
<dbReference type="Gene3D" id="3.40.50.2300">
    <property type="match status" value="1"/>
</dbReference>
<dbReference type="SUPFAM" id="SSF52172">
    <property type="entry name" value="CheY-like"/>
    <property type="match status" value="1"/>
</dbReference>
<evidence type="ECO:0000256" key="1">
    <source>
        <dbReference type="ARBA" id="ARBA00022553"/>
    </source>
</evidence>
<gene>
    <name evidence="6" type="ORF">RZS28_06730</name>
</gene>
<evidence type="ECO:0000256" key="2">
    <source>
        <dbReference type="ARBA" id="ARBA00023125"/>
    </source>
</evidence>
<feature type="domain" description="Response regulatory" evidence="5">
    <location>
        <begin position="6"/>
        <end position="122"/>
    </location>
</feature>
<dbReference type="PROSITE" id="PS50043">
    <property type="entry name" value="HTH_LUXR_2"/>
    <property type="match status" value="1"/>
</dbReference>
<dbReference type="InterPro" id="IPR001789">
    <property type="entry name" value="Sig_transdc_resp-reg_receiver"/>
</dbReference>
<keyword evidence="7" id="KW-1185">Reference proteome</keyword>
<dbReference type="SMART" id="SM00448">
    <property type="entry name" value="REC"/>
    <property type="match status" value="1"/>
</dbReference>
<dbReference type="PANTHER" id="PTHR43214:SF43">
    <property type="entry name" value="TWO-COMPONENT RESPONSE REGULATOR"/>
    <property type="match status" value="1"/>
</dbReference>
<dbReference type="CDD" id="cd06170">
    <property type="entry name" value="LuxR_C_like"/>
    <property type="match status" value="1"/>
</dbReference>
<evidence type="ECO:0000259" key="5">
    <source>
        <dbReference type="PROSITE" id="PS50110"/>
    </source>
</evidence>
<keyword evidence="2" id="KW-0238">DNA-binding</keyword>
<dbReference type="Pfam" id="PF00072">
    <property type="entry name" value="Response_reg"/>
    <property type="match status" value="1"/>
</dbReference>
<dbReference type="PROSITE" id="PS50110">
    <property type="entry name" value="RESPONSE_REGULATORY"/>
    <property type="match status" value="1"/>
</dbReference>
<dbReference type="Proteomes" id="UP001626536">
    <property type="component" value="Chromosome"/>
</dbReference>
<evidence type="ECO:0000313" key="6">
    <source>
        <dbReference type="EMBL" id="WOJ90975.1"/>
    </source>
</evidence>
<protein>
    <submittedName>
        <fullName evidence="6">Response regulator transcription factor</fullName>
    </submittedName>
</protein>
<dbReference type="InterPro" id="IPR016032">
    <property type="entry name" value="Sig_transdc_resp-reg_C-effctor"/>
</dbReference>
<dbReference type="PANTHER" id="PTHR43214">
    <property type="entry name" value="TWO-COMPONENT RESPONSE REGULATOR"/>
    <property type="match status" value="1"/>
</dbReference>
<dbReference type="InterPro" id="IPR000792">
    <property type="entry name" value="Tscrpt_reg_LuxR_C"/>
</dbReference>
<feature type="modified residue" description="4-aspartylphosphate" evidence="3">
    <location>
        <position position="57"/>
    </location>
</feature>
<dbReference type="SUPFAM" id="SSF46894">
    <property type="entry name" value="C-terminal effector domain of the bipartite response regulators"/>
    <property type="match status" value="1"/>
</dbReference>
<feature type="domain" description="HTH luxR-type" evidence="4">
    <location>
        <begin position="144"/>
        <end position="209"/>
    </location>
</feature>
<dbReference type="SMART" id="SM00421">
    <property type="entry name" value="HTH_LUXR"/>
    <property type="match status" value="1"/>
</dbReference>
<keyword evidence="1 3" id="KW-0597">Phosphoprotein</keyword>
<evidence type="ECO:0000256" key="3">
    <source>
        <dbReference type="PROSITE-ProRule" id="PRU00169"/>
    </source>
</evidence>
<evidence type="ECO:0000259" key="4">
    <source>
        <dbReference type="PROSITE" id="PS50043"/>
    </source>
</evidence>
<dbReference type="EMBL" id="CP136862">
    <property type="protein sequence ID" value="WOJ90975.1"/>
    <property type="molecule type" value="Genomic_DNA"/>
</dbReference>
<dbReference type="InterPro" id="IPR039420">
    <property type="entry name" value="WalR-like"/>
</dbReference>
<name>A0ABZ0HXB0_9HYPH</name>
<dbReference type="InterPro" id="IPR058245">
    <property type="entry name" value="NreC/VraR/RcsB-like_REC"/>
</dbReference>
<sequence length="217" mass="23461">MAQTIRVMLVDDHAIVLEGYRRLLAKQPGIEVVAEATDSRTAYQLYKELRPDVVVVDISMPGRGGIDLIGQLRAWDASARIVVFTMHQDAVYAMHAFQAGAKGYITKSSNPLLLAEAIVDVFAGRKAISPDVSQELALARLSGDASALNSLSPREFEILRLLLEASPAAEIAAALNLSPKTVANYHSLIKQKLGVRSDIELLYFGLREGLVAPPPSA</sequence>
<evidence type="ECO:0000313" key="7">
    <source>
        <dbReference type="Proteomes" id="UP001626536"/>
    </source>
</evidence>
<dbReference type="CDD" id="cd17535">
    <property type="entry name" value="REC_NarL-like"/>
    <property type="match status" value="1"/>
</dbReference>
<dbReference type="PRINTS" id="PR00038">
    <property type="entry name" value="HTHLUXR"/>
</dbReference>
<accession>A0ABZ0HXB0</accession>
<dbReference type="Pfam" id="PF00196">
    <property type="entry name" value="GerE"/>
    <property type="match status" value="1"/>
</dbReference>
<organism evidence="6 7">
    <name type="scientific">Methylocapsa polymorpha</name>
    <dbReference type="NCBI Taxonomy" id="3080828"/>
    <lineage>
        <taxon>Bacteria</taxon>
        <taxon>Pseudomonadati</taxon>
        <taxon>Pseudomonadota</taxon>
        <taxon>Alphaproteobacteria</taxon>
        <taxon>Hyphomicrobiales</taxon>
        <taxon>Beijerinckiaceae</taxon>
        <taxon>Methylocapsa</taxon>
    </lineage>
</organism>
<proteinExistence type="predicted"/>